<evidence type="ECO:0000256" key="1">
    <source>
        <dbReference type="ARBA" id="ARBA00022737"/>
    </source>
</evidence>
<dbReference type="InterPro" id="IPR036770">
    <property type="entry name" value="Ankyrin_rpt-contain_sf"/>
</dbReference>
<feature type="transmembrane region" description="Helical" evidence="4">
    <location>
        <begin position="392"/>
        <end position="415"/>
    </location>
</feature>
<reference evidence="5" key="2">
    <citation type="journal article" date="2007" name="Science">
        <title>Draft genome sequence of the sexually transmitted pathogen Trichomonas vaginalis.</title>
        <authorList>
            <person name="Carlton J.M."/>
            <person name="Hirt R.P."/>
            <person name="Silva J.C."/>
            <person name="Delcher A.L."/>
            <person name="Schatz M."/>
            <person name="Zhao Q."/>
            <person name="Wortman J.R."/>
            <person name="Bidwell S.L."/>
            <person name="Alsmark U.C.M."/>
            <person name="Besteiro S."/>
            <person name="Sicheritz-Ponten T."/>
            <person name="Noel C.J."/>
            <person name="Dacks J.B."/>
            <person name="Foster P.G."/>
            <person name="Simillion C."/>
            <person name="Van de Peer Y."/>
            <person name="Miranda-Saavedra D."/>
            <person name="Barton G.J."/>
            <person name="Westrop G.D."/>
            <person name="Mueller S."/>
            <person name="Dessi D."/>
            <person name="Fiori P.L."/>
            <person name="Ren Q."/>
            <person name="Paulsen I."/>
            <person name="Zhang H."/>
            <person name="Bastida-Corcuera F.D."/>
            <person name="Simoes-Barbosa A."/>
            <person name="Brown M.T."/>
            <person name="Hayes R.D."/>
            <person name="Mukherjee M."/>
            <person name="Okumura C.Y."/>
            <person name="Schneider R."/>
            <person name="Smith A.J."/>
            <person name="Vanacova S."/>
            <person name="Villalvazo M."/>
            <person name="Haas B.J."/>
            <person name="Pertea M."/>
            <person name="Feldblyum T.V."/>
            <person name="Utterback T.R."/>
            <person name="Shu C.L."/>
            <person name="Osoegawa K."/>
            <person name="de Jong P.J."/>
            <person name="Hrdy I."/>
            <person name="Horvathova L."/>
            <person name="Zubacova Z."/>
            <person name="Dolezal P."/>
            <person name="Malik S.B."/>
            <person name="Logsdon J.M. Jr."/>
            <person name="Henze K."/>
            <person name="Gupta A."/>
            <person name="Wang C.C."/>
            <person name="Dunne R.L."/>
            <person name="Upcroft J.A."/>
            <person name="Upcroft P."/>
            <person name="White O."/>
            <person name="Salzberg S.L."/>
            <person name="Tang P."/>
            <person name="Chiu C.-H."/>
            <person name="Lee Y.-S."/>
            <person name="Embley T.M."/>
            <person name="Coombs G.H."/>
            <person name="Mottram J.C."/>
            <person name="Tachezy J."/>
            <person name="Fraser-Liggett C.M."/>
            <person name="Johnson P.J."/>
        </authorList>
    </citation>
    <scope>NUCLEOTIDE SEQUENCE [LARGE SCALE GENOMIC DNA]</scope>
    <source>
        <strain evidence="5">G3</strain>
    </source>
</reference>
<dbReference type="PROSITE" id="PS50088">
    <property type="entry name" value="ANK_REPEAT"/>
    <property type="match status" value="3"/>
</dbReference>
<dbReference type="VEuPathDB" id="TrichDB:TVAG_284340"/>
<dbReference type="SMART" id="SM00248">
    <property type="entry name" value="ANK"/>
    <property type="match status" value="5"/>
</dbReference>
<dbReference type="RefSeq" id="XP_001318074.1">
    <property type="nucleotide sequence ID" value="XM_001318039.1"/>
</dbReference>
<dbReference type="KEGG" id="tva:4763719"/>
<keyword evidence="4" id="KW-0812">Transmembrane</keyword>
<dbReference type="OrthoDB" id="1585644at2759"/>
<dbReference type="PROSITE" id="PS50297">
    <property type="entry name" value="ANK_REP_REGION"/>
    <property type="match status" value="3"/>
</dbReference>
<dbReference type="Pfam" id="PF12796">
    <property type="entry name" value="Ank_2"/>
    <property type="match status" value="3"/>
</dbReference>
<dbReference type="EMBL" id="DS113438">
    <property type="protein sequence ID" value="EAY05851.1"/>
    <property type="molecule type" value="Genomic_DNA"/>
</dbReference>
<name>A2EN92_TRIV3</name>
<keyword evidence="4" id="KW-0472">Membrane</keyword>
<keyword evidence="1" id="KW-0677">Repeat</keyword>
<keyword evidence="4" id="KW-1133">Transmembrane helix</keyword>
<evidence type="ECO:0000313" key="6">
    <source>
        <dbReference type="Proteomes" id="UP000001542"/>
    </source>
</evidence>
<evidence type="ECO:0000256" key="2">
    <source>
        <dbReference type="ARBA" id="ARBA00023043"/>
    </source>
</evidence>
<proteinExistence type="predicted"/>
<dbReference type="Gene3D" id="1.25.40.20">
    <property type="entry name" value="Ankyrin repeat-containing domain"/>
    <property type="match status" value="3"/>
</dbReference>
<evidence type="ECO:0000313" key="5">
    <source>
        <dbReference type="EMBL" id="EAY05851.1"/>
    </source>
</evidence>
<dbReference type="STRING" id="5722.A2EN92"/>
<dbReference type="SUPFAM" id="SSF48403">
    <property type="entry name" value="Ankyrin repeat"/>
    <property type="match status" value="1"/>
</dbReference>
<organism evidence="5 6">
    <name type="scientific">Trichomonas vaginalis (strain ATCC PRA-98 / G3)</name>
    <dbReference type="NCBI Taxonomy" id="412133"/>
    <lineage>
        <taxon>Eukaryota</taxon>
        <taxon>Metamonada</taxon>
        <taxon>Parabasalia</taxon>
        <taxon>Trichomonadida</taxon>
        <taxon>Trichomonadidae</taxon>
        <taxon>Trichomonas</taxon>
    </lineage>
</organism>
<dbReference type="InParanoid" id="A2EN92"/>
<feature type="repeat" description="ANK" evidence="3">
    <location>
        <begin position="55"/>
        <end position="87"/>
    </location>
</feature>
<sequence>MCGIYKNLQAFLLYLKETNDINACFVFSPGFHIQYLCEYLHSKGANINHVYSSTDNYTALYVAAHERQNEIAKYLITQGIDIEKINNRYGSVFNVAVISNNTELVELLNSRWALIESKRKITDLTNLHIAVLNENKRVVEILISRGAKINDNRNMYHITPLSLASLLNYKEIAQLLISHNASISFTDIDGNNAINFALMYNSEKIKEKIITDSGEIFKLYGQNSESNKDMIEFLISKGANVNEKNSHGNTPLHIAALLYNKENAEVLISHGAEINCLNKKRQTPLDIAIMRYKRENEAFMKNNEFQMNSILENNRGLIDSFHEESEMESLLKSHGGKTNPNSNFIDEDDDILYEYIIKEHHNLYNDLAMVSYLTLAYLILKHLDEKFNNLYFSMFCNIMEWILTGIICVHLFYFFKALLK</sequence>
<feature type="repeat" description="ANK" evidence="3">
    <location>
        <begin position="122"/>
        <end position="154"/>
    </location>
</feature>
<dbReference type="eggNOG" id="KOG4177">
    <property type="taxonomic scope" value="Eukaryota"/>
</dbReference>
<keyword evidence="2 3" id="KW-0040">ANK repeat</keyword>
<dbReference type="PANTHER" id="PTHR24193">
    <property type="entry name" value="ANKYRIN REPEAT PROTEIN"/>
    <property type="match status" value="1"/>
</dbReference>
<accession>A2EN92</accession>
<protein>
    <submittedName>
        <fullName evidence="5">Uncharacterized protein</fullName>
    </submittedName>
</protein>
<dbReference type="VEuPathDB" id="TrichDB:TVAGG3_0355980"/>
<gene>
    <name evidence="5" type="ORF">TVAG_284340</name>
</gene>
<dbReference type="InterPro" id="IPR050663">
    <property type="entry name" value="Ankyrin-SOCS_Box"/>
</dbReference>
<dbReference type="PANTHER" id="PTHR24193:SF121">
    <property type="entry name" value="ADA2A-CONTAINING COMPLEX COMPONENT 3, ISOFORM D"/>
    <property type="match status" value="1"/>
</dbReference>
<dbReference type="AlphaFoldDB" id="A2EN92"/>
<dbReference type="InterPro" id="IPR002110">
    <property type="entry name" value="Ankyrin_rpt"/>
</dbReference>
<keyword evidence="6" id="KW-1185">Reference proteome</keyword>
<reference evidence="5" key="1">
    <citation type="submission" date="2006-10" db="EMBL/GenBank/DDBJ databases">
        <authorList>
            <person name="Amadeo P."/>
            <person name="Zhao Q."/>
            <person name="Wortman J."/>
            <person name="Fraser-Liggett C."/>
            <person name="Carlton J."/>
        </authorList>
    </citation>
    <scope>NUCLEOTIDE SEQUENCE</scope>
    <source>
        <strain evidence="5">G3</strain>
    </source>
</reference>
<dbReference type="Proteomes" id="UP000001542">
    <property type="component" value="Unassembled WGS sequence"/>
</dbReference>
<evidence type="ECO:0000256" key="3">
    <source>
        <dbReference type="PROSITE-ProRule" id="PRU00023"/>
    </source>
</evidence>
<feature type="repeat" description="ANK" evidence="3">
    <location>
        <begin position="247"/>
        <end position="279"/>
    </location>
</feature>
<dbReference type="SMR" id="A2EN92"/>
<evidence type="ECO:0000256" key="4">
    <source>
        <dbReference type="SAM" id="Phobius"/>
    </source>
</evidence>